<feature type="region of interest" description="Disordered" evidence="1">
    <location>
        <begin position="65"/>
        <end position="98"/>
    </location>
</feature>
<keyword evidence="3" id="KW-1185">Reference proteome</keyword>
<reference evidence="2" key="3">
    <citation type="submission" date="2025-09" db="UniProtKB">
        <authorList>
            <consortium name="Ensembl"/>
        </authorList>
    </citation>
    <scope>IDENTIFICATION</scope>
</reference>
<gene>
    <name evidence="2" type="primary">FN3KRP</name>
</gene>
<sequence length="164" mass="17342">MANMEALLKRELGCGSVKATGHSGGGCISQGQSYDTDRGRVFVKVNPKAEVWRLEAKIGAQRVRSLVSPSGTQRRFSPRPREYRRGLHPRAPPPNAVTSGLGFNMGILGDTTFSPMQRPLRPFVRGVCSGARGGSGAHCRRVLGLLLAGPSLSSLGGFTPGLSA</sequence>
<reference evidence="2" key="2">
    <citation type="submission" date="2025-08" db="UniProtKB">
        <authorList>
            <consortium name="Ensembl"/>
        </authorList>
    </citation>
    <scope>IDENTIFICATION</scope>
</reference>
<accession>A0A9L0I4Y2</accession>
<reference evidence="2 3" key="1">
    <citation type="journal article" date="2020" name="Nat. Commun.">
        <title>Donkey genomes provide new insights into domestication and selection for coat color.</title>
        <authorList>
            <person name="Wang"/>
            <person name="C."/>
            <person name="Li"/>
            <person name="H."/>
            <person name="Guo"/>
            <person name="Y."/>
            <person name="Huang"/>
            <person name="J."/>
            <person name="Sun"/>
            <person name="Y."/>
            <person name="Min"/>
            <person name="J."/>
            <person name="Wang"/>
            <person name="J."/>
            <person name="Fang"/>
            <person name="X."/>
            <person name="Zhao"/>
            <person name="Z."/>
            <person name="Wang"/>
            <person name="S."/>
            <person name="Zhang"/>
            <person name="Y."/>
            <person name="Liu"/>
            <person name="Q."/>
            <person name="Jiang"/>
            <person name="Q."/>
            <person name="Wang"/>
            <person name="X."/>
            <person name="Guo"/>
            <person name="Y."/>
            <person name="Yang"/>
            <person name="C."/>
            <person name="Wang"/>
            <person name="Y."/>
            <person name="Tian"/>
            <person name="F."/>
            <person name="Zhuang"/>
            <person name="G."/>
            <person name="Fan"/>
            <person name="Y."/>
            <person name="Gao"/>
            <person name="Q."/>
            <person name="Li"/>
            <person name="Y."/>
            <person name="Ju"/>
            <person name="Z."/>
            <person name="Li"/>
            <person name="J."/>
            <person name="Li"/>
            <person name="R."/>
            <person name="Hou"/>
            <person name="M."/>
            <person name="Yang"/>
            <person name="G."/>
            <person name="Liu"/>
            <person name="G."/>
            <person name="Liu"/>
            <person name="W."/>
            <person name="Guo"/>
            <person name="J."/>
            <person name="Pan"/>
            <person name="S."/>
            <person name="Fan"/>
            <person name="G."/>
            <person name="Zhang"/>
            <person name="W."/>
            <person name="Zhang"/>
            <person name="R."/>
            <person name="Yu"/>
            <person name="J."/>
            <person name="Zhang"/>
            <person name="X."/>
            <person name="Yin"/>
            <person name="Q."/>
            <person name="Ji"/>
            <person name="C."/>
            <person name="Jin"/>
            <person name="Y."/>
            <person name="Yue"/>
            <person name="G."/>
            <person name="Liu"/>
            <person name="M."/>
            <person name="Xu"/>
            <person name="J."/>
            <person name="Liu"/>
            <person name="S."/>
            <person name="Jordana"/>
            <person name="J."/>
            <person name="Noce"/>
            <person name="A."/>
            <person name="Amills"/>
            <person name="M."/>
            <person name="Wu"/>
            <person name="D.D."/>
            <person name="Li"/>
            <person name="S."/>
            <person name="Zhou"/>
            <person name="X. and Zhong"/>
            <person name="J."/>
        </authorList>
    </citation>
    <scope>NUCLEOTIDE SEQUENCE [LARGE SCALE GENOMIC DNA]</scope>
</reference>
<name>A0A9L0I4Y2_EQUAS</name>
<organism evidence="2 3">
    <name type="scientific">Equus asinus</name>
    <name type="common">Donkey</name>
    <name type="synonym">Equus africanus asinus</name>
    <dbReference type="NCBI Taxonomy" id="9793"/>
    <lineage>
        <taxon>Eukaryota</taxon>
        <taxon>Metazoa</taxon>
        <taxon>Chordata</taxon>
        <taxon>Craniata</taxon>
        <taxon>Vertebrata</taxon>
        <taxon>Euteleostomi</taxon>
        <taxon>Mammalia</taxon>
        <taxon>Eutheria</taxon>
        <taxon>Laurasiatheria</taxon>
        <taxon>Perissodactyla</taxon>
        <taxon>Equidae</taxon>
        <taxon>Equus</taxon>
    </lineage>
</organism>
<dbReference type="GeneTree" id="ENSGT00390000005730"/>
<dbReference type="Proteomes" id="UP000694387">
    <property type="component" value="Chromosome 13"/>
</dbReference>
<evidence type="ECO:0000313" key="3">
    <source>
        <dbReference type="Proteomes" id="UP000694387"/>
    </source>
</evidence>
<dbReference type="Ensembl" id="ENSEAST00005082890.1">
    <property type="protein sequence ID" value="ENSEASP00005035112.1"/>
    <property type="gene ID" value="ENSEASG00005008596.2"/>
</dbReference>
<proteinExistence type="predicted"/>
<evidence type="ECO:0000313" key="2">
    <source>
        <dbReference type="Ensembl" id="ENSEASP00005035112.1"/>
    </source>
</evidence>
<dbReference type="AlphaFoldDB" id="A0A9L0I4Y2"/>
<evidence type="ECO:0000256" key="1">
    <source>
        <dbReference type="SAM" id="MobiDB-lite"/>
    </source>
</evidence>
<protein>
    <submittedName>
        <fullName evidence="2">Fructosamine 3 kinase related protein</fullName>
    </submittedName>
</protein>